<sequence length="117" mass="13373">MSEAETRIAEWVWANPGIGSMKLVKMCEANYGWKQSTVYTLLARMRRKGVLVNEHATLHMAIDRTAYYQQYARVLLDQYWQGSLYAFVASCTADGIDVEQAGRLIHLIRMKTKGGIR</sequence>
<evidence type="ECO:0000256" key="2">
    <source>
        <dbReference type="ARBA" id="ARBA00023015"/>
    </source>
</evidence>
<name>A0AB35U156_9FIRM</name>
<dbReference type="InterPro" id="IPR036388">
    <property type="entry name" value="WH-like_DNA-bd_sf"/>
</dbReference>
<keyword evidence="6" id="KW-1185">Reference proteome</keyword>
<dbReference type="GO" id="GO:0003677">
    <property type="term" value="F:DNA binding"/>
    <property type="evidence" value="ECO:0007669"/>
    <property type="project" value="UniProtKB-KW"/>
</dbReference>
<dbReference type="InterPro" id="IPR005650">
    <property type="entry name" value="BlaI_family"/>
</dbReference>
<keyword evidence="2" id="KW-0805">Transcription regulation</keyword>
<dbReference type="SUPFAM" id="SSF46785">
    <property type="entry name" value="Winged helix' DNA-binding domain"/>
    <property type="match status" value="1"/>
</dbReference>
<dbReference type="AlphaFoldDB" id="A0AB35U156"/>
<dbReference type="Proteomes" id="UP001286174">
    <property type="component" value="Unassembled WGS sequence"/>
</dbReference>
<keyword evidence="3" id="KW-0238">DNA-binding</keyword>
<dbReference type="InterPro" id="IPR036390">
    <property type="entry name" value="WH_DNA-bd_sf"/>
</dbReference>
<dbReference type="RefSeq" id="WP_167836327.1">
    <property type="nucleotide sequence ID" value="NZ_JALBUR010000008.1"/>
</dbReference>
<evidence type="ECO:0000313" key="5">
    <source>
        <dbReference type="EMBL" id="MDX8419393.1"/>
    </source>
</evidence>
<dbReference type="Pfam" id="PF03965">
    <property type="entry name" value="Penicillinase_R"/>
    <property type="match status" value="1"/>
</dbReference>
<evidence type="ECO:0000256" key="3">
    <source>
        <dbReference type="ARBA" id="ARBA00023125"/>
    </source>
</evidence>
<accession>A0AB35U156</accession>
<comment type="caution">
    <text evidence="5">The sequence shown here is derived from an EMBL/GenBank/DDBJ whole genome shotgun (WGS) entry which is preliminary data.</text>
</comment>
<dbReference type="GO" id="GO:0045892">
    <property type="term" value="P:negative regulation of DNA-templated transcription"/>
    <property type="evidence" value="ECO:0007669"/>
    <property type="project" value="InterPro"/>
</dbReference>
<evidence type="ECO:0000313" key="6">
    <source>
        <dbReference type="Proteomes" id="UP001286174"/>
    </source>
</evidence>
<gene>
    <name evidence="5" type="ORF">MOZ60_04705</name>
</gene>
<proteinExistence type="inferred from homology"/>
<dbReference type="Gene3D" id="1.10.10.10">
    <property type="entry name" value="Winged helix-like DNA-binding domain superfamily/Winged helix DNA-binding domain"/>
    <property type="match status" value="1"/>
</dbReference>
<evidence type="ECO:0000256" key="1">
    <source>
        <dbReference type="ARBA" id="ARBA00011046"/>
    </source>
</evidence>
<organism evidence="5 6">
    <name type="scientific">Grylomicrobium aquisgranensis</name>
    <dbReference type="NCBI Taxonomy" id="2926318"/>
    <lineage>
        <taxon>Bacteria</taxon>
        <taxon>Bacillati</taxon>
        <taxon>Bacillota</taxon>
        <taxon>Erysipelotrichia</taxon>
        <taxon>Erysipelotrichales</taxon>
        <taxon>Erysipelotrichaceae</taxon>
        <taxon>Grylomicrobium</taxon>
    </lineage>
</organism>
<evidence type="ECO:0000256" key="4">
    <source>
        <dbReference type="ARBA" id="ARBA00023163"/>
    </source>
</evidence>
<reference evidence="5 6" key="1">
    <citation type="submission" date="2022-03" db="EMBL/GenBank/DDBJ databases">
        <title>Novel taxa within the pig intestine.</title>
        <authorList>
            <person name="Wylensek D."/>
            <person name="Bishof K."/>
            <person name="Afrizal A."/>
            <person name="Clavel T."/>
        </authorList>
    </citation>
    <scope>NUCLEOTIDE SEQUENCE [LARGE SCALE GENOMIC DNA]</scope>
    <source>
        <strain evidence="5 6">CLA-KB-P133</strain>
    </source>
</reference>
<protein>
    <submittedName>
        <fullName evidence="5">BlaI/MecI/CopY family transcriptional regulator</fullName>
    </submittedName>
</protein>
<keyword evidence="4" id="KW-0804">Transcription</keyword>
<dbReference type="EMBL" id="JALBUR010000008">
    <property type="protein sequence ID" value="MDX8419393.1"/>
    <property type="molecule type" value="Genomic_DNA"/>
</dbReference>
<comment type="similarity">
    <text evidence="1">Belongs to the BlaI transcriptional regulatory family.</text>
</comment>